<dbReference type="PANTHER" id="PTHR32166">
    <property type="entry name" value="OSJNBA0013A04.12 PROTEIN"/>
    <property type="match status" value="1"/>
</dbReference>
<feature type="domain" description="HAT C-terminal dimerisation" evidence="1">
    <location>
        <begin position="211"/>
        <end position="247"/>
    </location>
</feature>
<organism evidence="2 3">
    <name type="scientific">Quillaja saponaria</name>
    <name type="common">Soap bark tree</name>
    <dbReference type="NCBI Taxonomy" id="32244"/>
    <lineage>
        <taxon>Eukaryota</taxon>
        <taxon>Viridiplantae</taxon>
        <taxon>Streptophyta</taxon>
        <taxon>Embryophyta</taxon>
        <taxon>Tracheophyta</taxon>
        <taxon>Spermatophyta</taxon>
        <taxon>Magnoliopsida</taxon>
        <taxon>eudicotyledons</taxon>
        <taxon>Gunneridae</taxon>
        <taxon>Pentapetalae</taxon>
        <taxon>rosids</taxon>
        <taxon>fabids</taxon>
        <taxon>Fabales</taxon>
        <taxon>Quillajaceae</taxon>
        <taxon>Quillaja</taxon>
    </lineage>
</organism>
<dbReference type="AlphaFoldDB" id="A0AAD7L2N7"/>
<name>A0AAD7L2N7_QUISA</name>
<comment type="caution">
    <text evidence="2">The sequence shown here is derived from an EMBL/GenBank/DDBJ whole genome shotgun (WGS) entry which is preliminary data.</text>
</comment>
<reference evidence="2" key="1">
    <citation type="journal article" date="2023" name="Science">
        <title>Elucidation of the pathway for biosynthesis of saponin adjuvants from the soapbark tree.</title>
        <authorList>
            <person name="Reed J."/>
            <person name="Orme A."/>
            <person name="El-Demerdash A."/>
            <person name="Owen C."/>
            <person name="Martin L.B.B."/>
            <person name="Misra R.C."/>
            <person name="Kikuchi S."/>
            <person name="Rejzek M."/>
            <person name="Martin A.C."/>
            <person name="Harkess A."/>
            <person name="Leebens-Mack J."/>
            <person name="Louveau T."/>
            <person name="Stephenson M.J."/>
            <person name="Osbourn A."/>
        </authorList>
    </citation>
    <scope>NUCLEOTIDE SEQUENCE</scope>
    <source>
        <strain evidence="2">S10</strain>
    </source>
</reference>
<proteinExistence type="predicted"/>
<keyword evidence="3" id="KW-1185">Reference proteome</keyword>
<dbReference type="SUPFAM" id="SSF53098">
    <property type="entry name" value="Ribonuclease H-like"/>
    <property type="match status" value="1"/>
</dbReference>
<evidence type="ECO:0000313" key="3">
    <source>
        <dbReference type="Proteomes" id="UP001163823"/>
    </source>
</evidence>
<sequence>MWRYTGLKNLLRLAKTRFATAFIALSSIYKQQDNLRKMFVSDDWTSSKWAKGQAGKKAAQSVLTYSFWVGIIYALKVTGPLIRVLRLVDGEKKPAMGYIYEAMDQATIAASFNDSEKHKYESIYSIIDKRWDCQLHRPLHAAGYYLNPEFYYNDLVAMERDKEVNRDLIKCIERLVPSIQMQDMIMRELPLYQNSDTESLFESAMAVRHRKTEAPAEWWKSFEAETPNLQQFAIKVLSLTCSSSGCE</sequence>
<dbReference type="PANTHER" id="PTHR32166:SF74">
    <property type="entry name" value="OS05G0256350 PROTEIN"/>
    <property type="match status" value="1"/>
</dbReference>
<evidence type="ECO:0000313" key="2">
    <source>
        <dbReference type="EMBL" id="KAJ7950272.1"/>
    </source>
</evidence>
<gene>
    <name evidence="2" type="ORF">O6P43_026485</name>
</gene>
<dbReference type="GO" id="GO:0046983">
    <property type="term" value="F:protein dimerization activity"/>
    <property type="evidence" value="ECO:0007669"/>
    <property type="project" value="InterPro"/>
</dbReference>
<dbReference type="Pfam" id="PF05699">
    <property type="entry name" value="Dimer_Tnp_hAT"/>
    <property type="match status" value="1"/>
</dbReference>
<dbReference type="KEGG" id="qsa:O6P43_026485"/>
<accession>A0AAD7L2N7</accession>
<protein>
    <submittedName>
        <fullName evidence="2">HAT transposon superfamily</fullName>
    </submittedName>
</protein>
<dbReference type="InterPro" id="IPR012337">
    <property type="entry name" value="RNaseH-like_sf"/>
</dbReference>
<dbReference type="EMBL" id="JARAOO010000011">
    <property type="protein sequence ID" value="KAJ7950272.1"/>
    <property type="molecule type" value="Genomic_DNA"/>
</dbReference>
<dbReference type="Proteomes" id="UP001163823">
    <property type="component" value="Chromosome 11"/>
</dbReference>
<dbReference type="InterPro" id="IPR008906">
    <property type="entry name" value="HATC_C_dom"/>
</dbReference>
<evidence type="ECO:0000259" key="1">
    <source>
        <dbReference type="Pfam" id="PF05699"/>
    </source>
</evidence>